<dbReference type="AlphaFoldDB" id="A0A9N9N748"/>
<dbReference type="SUPFAM" id="SSF56112">
    <property type="entry name" value="Protein kinase-like (PK-like)"/>
    <property type="match status" value="1"/>
</dbReference>
<dbReference type="GO" id="GO:0005524">
    <property type="term" value="F:ATP binding"/>
    <property type="evidence" value="ECO:0007669"/>
    <property type="project" value="UniProtKB-UniRule"/>
</dbReference>
<sequence>MSQLNIKKAVQYPYLAAIKPQKKMSDIKESIDWFEEKIDEGYFNYYEYLHFKNVQPIGNGSFGNVMRANWKSNDRLFALKFFKMIKLQLEKL</sequence>
<dbReference type="PROSITE" id="PS50011">
    <property type="entry name" value="PROTEIN_KINASE_DOM"/>
    <property type="match status" value="1"/>
</dbReference>
<keyword evidence="1" id="KW-0547">Nucleotide-binding</keyword>
<dbReference type="InterPro" id="IPR017441">
    <property type="entry name" value="Protein_kinase_ATP_BS"/>
</dbReference>
<feature type="binding site" evidence="1">
    <location>
        <position position="80"/>
    </location>
    <ligand>
        <name>ATP</name>
        <dbReference type="ChEBI" id="CHEBI:30616"/>
    </ligand>
</feature>
<keyword evidence="1" id="KW-0067">ATP-binding</keyword>
<dbReference type="InterPro" id="IPR011009">
    <property type="entry name" value="Kinase-like_dom_sf"/>
</dbReference>
<dbReference type="PROSITE" id="PS00107">
    <property type="entry name" value="PROTEIN_KINASE_ATP"/>
    <property type="match status" value="1"/>
</dbReference>
<evidence type="ECO:0000256" key="1">
    <source>
        <dbReference type="PROSITE-ProRule" id="PRU10141"/>
    </source>
</evidence>
<dbReference type="InterPro" id="IPR000719">
    <property type="entry name" value="Prot_kinase_dom"/>
</dbReference>
<accession>A0A9N9N748</accession>
<evidence type="ECO:0000313" key="3">
    <source>
        <dbReference type="EMBL" id="CAG8706823.1"/>
    </source>
</evidence>
<protein>
    <submittedName>
        <fullName evidence="3">9030_t:CDS:1</fullName>
    </submittedName>
</protein>
<reference evidence="3" key="1">
    <citation type="submission" date="2021-06" db="EMBL/GenBank/DDBJ databases">
        <authorList>
            <person name="Kallberg Y."/>
            <person name="Tangrot J."/>
            <person name="Rosling A."/>
        </authorList>
    </citation>
    <scope>NUCLEOTIDE SEQUENCE</scope>
    <source>
        <strain evidence="3">87-6 pot B 2015</strain>
    </source>
</reference>
<feature type="domain" description="Protein kinase" evidence="2">
    <location>
        <begin position="51"/>
        <end position="92"/>
    </location>
</feature>
<dbReference type="Proteomes" id="UP000789375">
    <property type="component" value="Unassembled WGS sequence"/>
</dbReference>
<evidence type="ECO:0000313" key="4">
    <source>
        <dbReference type="Proteomes" id="UP000789375"/>
    </source>
</evidence>
<dbReference type="Gene3D" id="3.30.200.20">
    <property type="entry name" value="Phosphorylase Kinase, domain 1"/>
    <property type="match status" value="1"/>
</dbReference>
<proteinExistence type="predicted"/>
<dbReference type="EMBL" id="CAJVPP010009766">
    <property type="protein sequence ID" value="CAG8706823.1"/>
    <property type="molecule type" value="Genomic_DNA"/>
</dbReference>
<dbReference type="GO" id="GO:0004672">
    <property type="term" value="F:protein kinase activity"/>
    <property type="evidence" value="ECO:0007669"/>
    <property type="project" value="InterPro"/>
</dbReference>
<organism evidence="3 4">
    <name type="scientific">Funneliformis mosseae</name>
    <name type="common">Endomycorrhizal fungus</name>
    <name type="synonym">Glomus mosseae</name>
    <dbReference type="NCBI Taxonomy" id="27381"/>
    <lineage>
        <taxon>Eukaryota</taxon>
        <taxon>Fungi</taxon>
        <taxon>Fungi incertae sedis</taxon>
        <taxon>Mucoromycota</taxon>
        <taxon>Glomeromycotina</taxon>
        <taxon>Glomeromycetes</taxon>
        <taxon>Glomerales</taxon>
        <taxon>Glomeraceae</taxon>
        <taxon>Funneliformis</taxon>
    </lineage>
</organism>
<evidence type="ECO:0000259" key="2">
    <source>
        <dbReference type="PROSITE" id="PS50011"/>
    </source>
</evidence>
<gene>
    <name evidence="3" type="ORF">FMOSSE_LOCUS14070</name>
</gene>
<comment type="caution">
    <text evidence="3">The sequence shown here is derived from an EMBL/GenBank/DDBJ whole genome shotgun (WGS) entry which is preliminary data.</text>
</comment>
<name>A0A9N9N748_FUNMO</name>
<keyword evidence="4" id="KW-1185">Reference proteome</keyword>